<dbReference type="PANTHER" id="PTHR43794:SF11">
    <property type="entry name" value="AMIDOHYDROLASE-RELATED DOMAIN-CONTAINING PROTEIN"/>
    <property type="match status" value="1"/>
</dbReference>
<keyword evidence="4" id="KW-1185">Reference proteome</keyword>
<keyword evidence="1" id="KW-0378">Hydrolase</keyword>
<evidence type="ECO:0000313" key="3">
    <source>
        <dbReference type="EMBL" id="SIR38638.1"/>
    </source>
</evidence>
<dbReference type="InterPro" id="IPR006680">
    <property type="entry name" value="Amidohydro-rel"/>
</dbReference>
<dbReference type="GO" id="GO:0016810">
    <property type="term" value="F:hydrolase activity, acting on carbon-nitrogen (but not peptide) bonds"/>
    <property type="evidence" value="ECO:0007669"/>
    <property type="project" value="InterPro"/>
</dbReference>
<reference evidence="4" key="1">
    <citation type="submission" date="2017-01" db="EMBL/GenBank/DDBJ databases">
        <authorList>
            <person name="Varghese N."/>
            <person name="Submissions S."/>
        </authorList>
    </citation>
    <scope>NUCLEOTIDE SEQUENCE [LARGE SCALE GENOMIC DNA]</scope>
    <source>
        <strain evidence="4">ATCC 700103</strain>
    </source>
</reference>
<dbReference type="RefSeq" id="WP_076545797.1">
    <property type="nucleotide sequence ID" value="NZ_FTNC01000023.1"/>
</dbReference>
<accession>A0A1N7AHW6</accession>
<sequence length="443" mass="49713">MLLLTNGTVITHDQENRIIKNGAVLIDGGEIKALGETELLKSKYSEAEVKDVEGKVIMPGMINTHMHIYSTFARGMDLKTDQPPRHFLEILEKMWWRVDSTLKADDIYFSALYAFLTGLKQGVTSVFDHHASYGQVRYSLDLIAKAVEELGIRADLCYEISDRNGPEQSQDSIAESENFLRKIREKNLDHLNGRIGLHASFTLEDETLEQVSALADDLDSSFHIHVAEGQTDLEDSRLRGYNGAVRRLDQYNIWRPGTMAIHGVHLQEGELEILRDNDCYLINNPESNMGNAVGAAPLKEALDKGLKVGLGTDGYTTDMFESIKFANLILKHQNRDPRLGWTEIPQMVFKTNAELATETFGPRLGVLEAGAAADIIVVDYKSPTEINSDNTYAHILFGINGGMVDTTIVKGRILMENREVQVVDDEKITHETGEQADDFWRRF</sequence>
<dbReference type="InterPro" id="IPR032466">
    <property type="entry name" value="Metal_Hydrolase"/>
</dbReference>
<dbReference type="EMBL" id="FTNC01000023">
    <property type="protein sequence ID" value="SIR38638.1"/>
    <property type="molecule type" value="Genomic_DNA"/>
</dbReference>
<feature type="domain" description="Amidohydrolase-related" evidence="2">
    <location>
        <begin position="56"/>
        <end position="413"/>
    </location>
</feature>
<dbReference type="InterPro" id="IPR011059">
    <property type="entry name" value="Metal-dep_hydrolase_composite"/>
</dbReference>
<dbReference type="Gene3D" id="2.30.40.10">
    <property type="entry name" value="Urease, subunit C, domain 1"/>
    <property type="match status" value="1"/>
</dbReference>
<organism evidence="3 4">
    <name type="scientific">Halanaerobium kushneri</name>
    <dbReference type="NCBI Taxonomy" id="56779"/>
    <lineage>
        <taxon>Bacteria</taxon>
        <taxon>Bacillati</taxon>
        <taxon>Bacillota</taxon>
        <taxon>Clostridia</taxon>
        <taxon>Halanaerobiales</taxon>
        <taxon>Halanaerobiaceae</taxon>
        <taxon>Halanaerobium</taxon>
    </lineage>
</organism>
<dbReference type="OrthoDB" id="9807210at2"/>
<dbReference type="SUPFAM" id="SSF51556">
    <property type="entry name" value="Metallo-dependent hydrolases"/>
    <property type="match status" value="1"/>
</dbReference>
<evidence type="ECO:0000259" key="2">
    <source>
        <dbReference type="Pfam" id="PF01979"/>
    </source>
</evidence>
<dbReference type="NCBIfam" id="TIGR03314">
    <property type="entry name" value="Se_ssnA"/>
    <property type="match status" value="1"/>
</dbReference>
<dbReference type="Proteomes" id="UP000185669">
    <property type="component" value="Unassembled WGS sequence"/>
</dbReference>
<dbReference type="Pfam" id="PF01979">
    <property type="entry name" value="Amidohydro_1"/>
    <property type="match status" value="1"/>
</dbReference>
<protein>
    <submittedName>
        <fullName evidence="3">Putative selenium metabolism protein SsnA</fullName>
    </submittedName>
</protein>
<dbReference type="InterPro" id="IPR017700">
    <property type="entry name" value="Aminohydrolase_SsnA"/>
</dbReference>
<name>A0A1N7AHW6_9FIRM</name>
<dbReference type="Gene3D" id="3.20.20.140">
    <property type="entry name" value="Metal-dependent hydrolases"/>
    <property type="match status" value="1"/>
</dbReference>
<gene>
    <name evidence="3" type="ORF">SAMN05421834_12333</name>
</gene>
<proteinExistence type="predicted"/>
<dbReference type="SUPFAM" id="SSF51338">
    <property type="entry name" value="Composite domain of metallo-dependent hydrolases"/>
    <property type="match status" value="1"/>
</dbReference>
<dbReference type="CDD" id="cd01298">
    <property type="entry name" value="ATZ_TRZ_like"/>
    <property type="match status" value="1"/>
</dbReference>
<dbReference type="PANTHER" id="PTHR43794">
    <property type="entry name" value="AMINOHYDROLASE SSNA-RELATED"/>
    <property type="match status" value="1"/>
</dbReference>
<dbReference type="STRING" id="56779.SAMN05421834_12333"/>
<dbReference type="AlphaFoldDB" id="A0A1N7AHW6"/>
<evidence type="ECO:0000313" key="4">
    <source>
        <dbReference type="Proteomes" id="UP000185669"/>
    </source>
</evidence>
<dbReference type="InterPro" id="IPR050287">
    <property type="entry name" value="MTA/SAH_deaminase"/>
</dbReference>
<dbReference type="NCBIfam" id="NF005540">
    <property type="entry name" value="PRK07203.1"/>
    <property type="match status" value="1"/>
</dbReference>
<evidence type="ECO:0000256" key="1">
    <source>
        <dbReference type="ARBA" id="ARBA00022801"/>
    </source>
</evidence>